<dbReference type="InterPro" id="IPR011042">
    <property type="entry name" value="6-blade_b-propeller_TolB-like"/>
</dbReference>
<reference evidence="2" key="1">
    <citation type="submission" date="2021-06" db="EMBL/GenBank/DDBJ databases">
        <title>44 bacteria genomes isolated from Dapeng, Shenzhen.</title>
        <authorList>
            <person name="Zheng W."/>
            <person name="Yu S."/>
            <person name="Huang Y."/>
        </authorList>
    </citation>
    <scope>NUCLEOTIDE SEQUENCE</scope>
    <source>
        <strain evidence="2">DP5N28-2</strain>
    </source>
</reference>
<gene>
    <name evidence="2" type="ORF">KUV50_14790</name>
</gene>
<name>A0A953LA10_9BACT</name>
<sequence length="1010" mass="114053">MNLITKSLLTLGLFFTIFTTGYSQYFGKNKPKYETQNFSILQTPHFDMYHYLRDRDQINKISQWTEQWHSMHQEVFRDTFPTHNPFILYNDHGDFQQTRAIGGNISIGTGGVTEALKNRVILPIAMTNQQTFHVIGHELVHAFQYNIILGGDSTGLQNLQNLPLFMVEGLAEYMSKGPKDSQTAMWMRDAVKQGTIPGIKDLTNPRFFPYRWGQTFWSFLAGRFGDRVIRPFFQATGAYGFDNAVALVLGTTTDSLSSDWKRNLKAFYDPFTKNKDANPAGRVIINENNGGRMNLAPMVSPDGEKIIFFSEKRVLSTDLYIADANTGKIEERISTNAFTGSIDDVDFIESAGTWSPDGEQFAYVIIQRGRSVLMIKNKKGNTVKSFGLKNVSKFSYPDWSPDGKYVVVSGLEQGQTDLYEINLRTERANRLTNNTYSEIMPNYSPDGSRIYFSTDEISYRQGRTGASWNFNIAHYDRTTEETTHLNNLFPGADNLNPVSDKEGNLYFLSDRDGYRNMYMINTNDSSLYQVTDIVTGVSGITPFSSAISVTDDGRKVYYNYYTNNKYQIYSYTPDISKMTPVDPSDVDQTAALLPTYTRRSPQIVQRNLNTLDEQPLMATSEFHKEKYRPKFKLDYISGGGGVGVGMGNFIGTSTGLAGGVDAIFSDILGNNQIYSTLALNGEIYDLGAQILYRNQTGKIGWGGGISHVPFRYSSYPSYIRDSLPVNGGSIPVLDFTYDIYRVFQDQISMFSQYAFNQSIRVEAGGGYSLYYYRTERWHNYYDDFGRIIYQDREKVESPDGFGLFNVQTAFVGDNSTFGFTSPLNGYRFRVGVTQNFGHWNYLTTLVDLRKYFYLKKSSLAVRALQYGQYGEDANNNNLSNYVIYPTFIRGYSNISNVKLEELGLTNSVRGSKLFVGNVEFRVPFTGPEELAIIPTGFILSQLALFYDVGTAWSRNNPFDAPEGFEPKILQSVGVALRVNLFGALILEPFYAKPLIDGVKGSFGLNFVPGW</sequence>
<dbReference type="Gene3D" id="2.120.10.30">
    <property type="entry name" value="TolB, C-terminal domain"/>
    <property type="match status" value="1"/>
</dbReference>
<dbReference type="InterPro" id="IPR011659">
    <property type="entry name" value="WD40"/>
</dbReference>
<dbReference type="Proteomes" id="UP000753961">
    <property type="component" value="Unassembled WGS sequence"/>
</dbReference>
<comment type="caution">
    <text evidence="2">The sequence shown here is derived from an EMBL/GenBank/DDBJ whole genome shotgun (WGS) entry which is preliminary data.</text>
</comment>
<proteinExistence type="inferred from homology"/>
<dbReference type="Pfam" id="PF07676">
    <property type="entry name" value="PD40"/>
    <property type="match status" value="2"/>
</dbReference>
<evidence type="ECO:0000256" key="1">
    <source>
        <dbReference type="ARBA" id="ARBA00009820"/>
    </source>
</evidence>
<evidence type="ECO:0008006" key="4">
    <source>
        <dbReference type="Google" id="ProtNLM"/>
    </source>
</evidence>
<evidence type="ECO:0000313" key="2">
    <source>
        <dbReference type="EMBL" id="MBY5959415.1"/>
    </source>
</evidence>
<dbReference type="AlphaFoldDB" id="A0A953LA10"/>
<dbReference type="PANTHER" id="PTHR36842:SF1">
    <property type="entry name" value="PROTEIN TOLB"/>
    <property type="match status" value="1"/>
</dbReference>
<comment type="similarity">
    <text evidence="1">Belongs to the TolB family.</text>
</comment>
<organism evidence="2 3">
    <name type="scientific">Membranihabitans marinus</name>
    <dbReference type="NCBI Taxonomy" id="1227546"/>
    <lineage>
        <taxon>Bacteria</taxon>
        <taxon>Pseudomonadati</taxon>
        <taxon>Bacteroidota</taxon>
        <taxon>Saprospiria</taxon>
        <taxon>Saprospirales</taxon>
        <taxon>Saprospiraceae</taxon>
        <taxon>Membranihabitans</taxon>
    </lineage>
</organism>
<protein>
    <recommendedName>
        <fullName evidence="4">TolB protein</fullName>
    </recommendedName>
</protein>
<dbReference type="PANTHER" id="PTHR36842">
    <property type="entry name" value="PROTEIN TOLB HOMOLOG"/>
    <property type="match status" value="1"/>
</dbReference>
<evidence type="ECO:0000313" key="3">
    <source>
        <dbReference type="Proteomes" id="UP000753961"/>
    </source>
</evidence>
<dbReference type="EMBL" id="JAHVHU010000014">
    <property type="protein sequence ID" value="MBY5959415.1"/>
    <property type="molecule type" value="Genomic_DNA"/>
</dbReference>
<dbReference type="RefSeq" id="WP_222580953.1">
    <property type="nucleotide sequence ID" value="NZ_JAHVHU010000014.1"/>
</dbReference>
<keyword evidence="3" id="KW-1185">Reference proteome</keyword>
<accession>A0A953LA10</accession>
<dbReference type="SUPFAM" id="SSF82171">
    <property type="entry name" value="DPP6 N-terminal domain-like"/>
    <property type="match status" value="1"/>
</dbReference>